<dbReference type="InterPro" id="IPR036444">
    <property type="entry name" value="PLipase_A2_dom_sf"/>
</dbReference>
<dbReference type="EMBL" id="KB008025">
    <property type="protein sequence ID" value="ELR15697.1"/>
    <property type="molecule type" value="Genomic_DNA"/>
</dbReference>
<protein>
    <submittedName>
        <fullName evidence="2">Uncharacterized protein</fullName>
    </submittedName>
</protein>
<evidence type="ECO:0000313" key="2">
    <source>
        <dbReference type="EMBL" id="ELR15697.1"/>
    </source>
</evidence>
<dbReference type="AlphaFoldDB" id="L8GS06"/>
<evidence type="ECO:0000256" key="1">
    <source>
        <dbReference type="SAM" id="SignalP"/>
    </source>
</evidence>
<dbReference type="GO" id="GO:0050482">
    <property type="term" value="P:arachidonate secretion"/>
    <property type="evidence" value="ECO:0007669"/>
    <property type="project" value="InterPro"/>
</dbReference>
<name>L8GS06_ACACF</name>
<feature type="chain" id="PRO_5003990023" evidence="1">
    <location>
        <begin position="26"/>
        <end position="281"/>
    </location>
</feature>
<dbReference type="RefSeq" id="XP_004337710.1">
    <property type="nucleotide sequence ID" value="XM_004337662.1"/>
</dbReference>
<feature type="signal peptide" evidence="1">
    <location>
        <begin position="1"/>
        <end position="25"/>
    </location>
</feature>
<dbReference type="GeneID" id="14916374"/>
<dbReference type="Proteomes" id="UP000011083">
    <property type="component" value="Unassembled WGS sequence"/>
</dbReference>
<keyword evidence="3" id="KW-1185">Reference proteome</keyword>
<evidence type="ECO:0000313" key="3">
    <source>
        <dbReference type="Proteomes" id="UP000011083"/>
    </source>
</evidence>
<dbReference type="GO" id="GO:0006644">
    <property type="term" value="P:phospholipid metabolic process"/>
    <property type="evidence" value="ECO:0007669"/>
    <property type="project" value="InterPro"/>
</dbReference>
<dbReference type="VEuPathDB" id="AmoebaDB:ACA1_378150"/>
<proteinExistence type="predicted"/>
<dbReference type="GO" id="GO:0004623">
    <property type="term" value="F:phospholipase A2 activity"/>
    <property type="evidence" value="ECO:0007669"/>
    <property type="project" value="InterPro"/>
</dbReference>
<gene>
    <name evidence="2" type="ORF">ACA1_378150</name>
</gene>
<reference evidence="2 3" key="1">
    <citation type="journal article" date="2013" name="Genome Biol.">
        <title>Genome of Acanthamoeba castellanii highlights extensive lateral gene transfer and early evolution of tyrosine kinase signaling.</title>
        <authorList>
            <person name="Clarke M."/>
            <person name="Lohan A.J."/>
            <person name="Liu B."/>
            <person name="Lagkouvardos I."/>
            <person name="Roy S."/>
            <person name="Zafar N."/>
            <person name="Bertelli C."/>
            <person name="Schilde C."/>
            <person name="Kianianmomeni A."/>
            <person name="Burglin T.R."/>
            <person name="Frech C."/>
            <person name="Turcotte B."/>
            <person name="Kopec K.O."/>
            <person name="Synnott J.M."/>
            <person name="Choo C."/>
            <person name="Paponov I."/>
            <person name="Finkler A."/>
            <person name="Soon Heng Tan C."/>
            <person name="Hutchins A.P."/>
            <person name="Weinmeier T."/>
            <person name="Rattei T."/>
            <person name="Chu J.S."/>
            <person name="Gimenez G."/>
            <person name="Irimia M."/>
            <person name="Rigden D.J."/>
            <person name="Fitzpatrick D.A."/>
            <person name="Lorenzo-Morales J."/>
            <person name="Bateman A."/>
            <person name="Chiu C.H."/>
            <person name="Tang P."/>
            <person name="Hegemann P."/>
            <person name="Fromm H."/>
            <person name="Raoult D."/>
            <person name="Greub G."/>
            <person name="Miranda-Saavedra D."/>
            <person name="Chen N."/>
            <person name="Nash P."/>
            <person name="Ginger M.L."/>
            <person name="Horn M."/>
            <person name="Schaap P."/>
            <person name="Caler L."/>
            <person name="Loftus B."/>
        </authorList>
    </citation>
    <scope>NUCLEOTIDE SEQUENCE [LARGE SCALE GENOMIC DNA]</scope>
    <source>
        <strain evidence="2 3">Neff</strain>
    </source>
</reference>
<sequence length="281" mass="31215">MKARFLSAGLLVVALIAWFAAPTHGQIFESICRDANCTDIALGPLALIPQCYRTPQGSVRLNINESDPDVLDLCFYLSEDCNETSVDTCHMFVNGEPCDCPFFRGLSDSLSVVFEWDPATIELLIDIIDMQLFNNFFGLTEFGNWCGPGHGGTNDCCDDEVCSACNDTIGLTMDCLDQCPAEDDLDFACAVHDFCYGANDYEELFPDEDFECSSLFGIQKSGYCECDCQLVETARDIDSNDFYRSALIFTFTHITNCWYNSTSGPVCNTKGDDRILVTEFC</sequence>
<organism evidence="2 3">
    <name type="scientific">Acanthamoeba castellanii (strain ATCC 30010 / Neff)</name>
    <dbReference type="NCBI Taxonomy" id="1257118"/>
    <lineage>
        <taxon>Eukaryota</taxon>
        <taxon>Amoebozoa</taxon>
        <taxon>Discosea</taxon>
        <taxon>Longamoebia</taxon>
        <taxon>Centramoebida</taxon>
        <taxon>Acanthamoebidae</taxon>
        <taxon>Acanthamoeba</taxon>
    </lineage>
</organism>
<accession>L8GS06</accession>
<keyword evidence="1" id="KW-0732">Signal</keyword>
<dbReference type="KEGG" id="acan:ACA1_378150"/>
<dbReference type="SUPFAM" id="SSF48619">
    <property type="entry name" value="Phospholipase A2, PLA2"/>
    <property type="match status" value="1"/>
</dbReference>